<evidence type="ECO:0000256" key="2">
    <source>
        <dbReference type="ARBA" id="ARBA00004496"/>
    </source>
</evidence>
<dbReference type="EMBL" id="LHPF02000043">
    <property type="protein sequence ID" value="PSC68034.1"/>
    <property type="molecule type" value="Genomic_DNA"/>
</dbReference>
<dbReference type="GO" id="GO:0005737">
    <property type="term" value="C:cytoplasm"/>
    <property type="evidence" value="ECO:0007669"/>
    <property type="project" value="UniProtKB-SubCell"/>
</dbReference>
<accession>A0A2P6V1W3</accession>
<keyword evidence="8" id="KW-0804">Transcription</keyword>
<evidence type="ECO:0000256" key="7">
    <source>
        <dbReference type="ARBA" id="ARBA00023158"/>
    </source>
</evidence>
<name>A0A2P6V1W3_9CHLO</name>
<evidence type="ECO:0000256" key="3">
    <source>
        <dbReference type="ARBA" id="ARBA00008030"/>
    </source>
</evidence>
<evidence type="ECO:0000256" key="6">
    <source>
        <dbReference type="ARBA" id="ARBA00023015"/>
    </source>
</evidence>
<dbReference type="Pfam" id="PF10155">
    <property type="entry name" value="CNOT11"/>
    <property type="match status" value="1"/>
</dbReference>
<comment type="caution">
    <text evidence="11">The sequence shown here is derived from an EMBL/GenBank/DDBJ whole genome shotgun (WGS) entry which is preliminary data.</text>
</comment>
<evidence type="ECO:0000256" key="9">
    <source>
        <dbReference type="ARBA" id="ARBA00023242"/>
    </source>
</evidence>
<dbReference type="GO" id="GO:0031047">
    <property type="term" value="P:regulatory ncRNA-mediated gene silencing"/>
    <property type="evidence" value="ECO:0007669"/>
    <property type="project" value="UniProtKB-KW"/>
</dbReference>
<keyword evidence="12" id="KW-1185">Reference proteome</keyword>
<evidence type="ECO:0000313" key="12">
    <source>
        <dbReference type="Proteomes" id="UP000239649"/>
    </source>
</evidence>
<feature type="compositionally biased region" description="Low complexity" evidence="10">
    <location>
        <begin position="225"/>
        <end position="237"/>
    </location>
</feature>
<organism evidence="11 12">
    <name type="scientific">Micractinium conductrix</name>
    <dbReference type="NCBI Taxonomy" id="554055"/>
    <lineage>
        <taxon>Eukaryota</taxon>
        <taxon>Viridiplantae</taxon>
        <taxon>Chlorophyta</taxon>
        <taxon>core chlorophytes</taxon>
        <taxon>Trebouxiophyceae</taxon>
        <taxon>Chlorellales</taxon>
        <taxon>Chlorellaceae</taxon>
        <taxon>Chlorella clade</taxon>
        <taxon>Micractinium</taxon>
    </lineage>
</organism>
<protein>
    <recommendedName>
        <fullName evidence="4">CCR4-NOT transcription complex subunit 11</fullName>
    </recommendedName>
</protein>
<comment type="subcellular location">
    <subcellularLocation>
        <location evidence="2">Cytoplasm</location>
    </subcellularLocation>
    <subcellularLocation>
        <location evidence="1">Nucleus</location>
    </subcellularLocation>
</comment>
<sequence length="506" mass="51218">MAGQAPPPAPMYTTSDLLRLLAADGHSFAAVAEAVGARFGGGADSQAWLACTLSTLLRDGLLYTEAEKLNAAYLLAFSAPGGGPAARDALLRLALPDGGEPPAVRAWAAALLGASHGGPGGSPASSAAASPTWHGSGGVPHQAAALAFLHQRTPAQVLAEAAAPPLDLQPHFCQLPLGPPPVALPWQGSAASPPTHSPMAHAAAAFASSMGHHGVPPWLQPPSSPLLQPTSPQLQPAPVSPLQQPLSPHGASPLQQPLSPSYQPPSPHHLPPSLIQDSQAAAAAAATATAAAMTAAGAAQQREHDRQELVALQELLQQAARAPLVPALQQRLAGALRGPLAAPLAAALAAAVDGSSSPGSPTGAALQPYHMRGLVKHNSGVAAEVLLALLANRSDAAALYAAAVAELPMSAQSVECLSAVVAGGGELPGWVLATFLANCMADISGCSDAVRQSRHVRLLCACVTLVAARQPGALAESLPELLSFCIQQSRHKPAADLYRQLRDLEG</sequence>
<dbReference type="InterPro" id="IPR019312">
    <property type="entry name" value="CNOT11"/>
</dbReference>
<dbReference type="GO" id="GO:0030014">
    <property type="term" value="C:CCR4-NOT complex"/>
    <property type="evidence" value="ECO:0007669"/>
    <property type="project" value="InterPro"/>
</dbReference>
<dbReference type="OrthoDB" id="515566at2759"/>
<evidence type="ECO:0000313" key="11">
    <source>
        <dbReference type="EMBL" id="PSC68034.1"/>
    </source>
</evidence>
<keyword evidence="5" id="KW-0963">Cytoplasm</keyword>
<feature type="region of interest" description="Disordered" evidence="10">
    <location>
        <begin position="214"/>
        <end position="281"/>
    </location>
</feature>
<keyword evidence="7" id="KW-0943">RNA-mediated gene silencing</keyword>
<proteinExistence type="inferred from homology"/>
<gene>
    <name evidence="11" type="ORF">C2E20_8318</name>
</gene>
<reference evidence="11 12" key="1">
    <citation type="journal article" date="2018" name="Plant J.">
        <title>Genome sequences of Chlorella sorokiniana UTEX 1602 and Micractinium conductrix SAG 241.80: implications to maltose excretion by a green alga.</title>
        <authorList>
            <person name="Arriola M.B."/>
            <person name="Velmurugan N."/>
            <person name="Zhang Y."/>
            <person name="Plunkett M.H."/>
            <person name="Hondzo H."/>
            <person name="Barney B.M."/>
        </authorList>
    </citation>
    <scope>NUCLEOTIDE SEQUENCE [LARGE SCALE GENOMIC DNA]</scope>
    <source>
        <strain evidence="11 12">SAG 241.80</strain>
    </source>
</reference>
<dbReference type="Proteomes" id="UP000239649">
    <property type="component" value="Unassembled WGS sequence"/>
</dbReference>
<keyword evidence="6" id="KW-0805">Transcription regulation</keyword>
<keyword evidence="9" id="KW-0539">Nucleus</keyword>
<dbReference type="STRING" id="554055.A0A2P6V1W3"/>
<dbReference type="PANTHER" id="PTHR15975:SF0">
    <property type="entry name" value="CCR4-NOT TRANSCRIPTION COMPLEX SUBUNIT 11"/>
    <property type="match status" value="1"/>
</dbReference>
<evidence type="ECO:0000256" key="10">
    <source>
        <dbReference type="SAM" id="MobiDB-lite"/>
    </source>
</evidence>
<feature type="compositionally biased region" description="Low complexity" evidence="10">
    <location>
        <begin position="252"/>
        <end position="261"/>
    </location>
</feature>
<evidence type="ECO:0000256" key="1">
    <source>
        <dbReference type="ARBA" id="ARBA00004123"/>
    </source>
</evidence>
<evidence type="ECO:0000256" key="8">
    <source>
        <dbReference type="ARBA" id="ARBA00023163"/>
    </source>
</evidence>
<dbReference type="GO" id="GO:0005634">
    <property type="term" value="C:nucleus"/>
    <property type="evidence" value="ECO:0007669"/>
    <property type="project" value="UniProtKB-SubCell"/>
</dbReference>
<evidence type="ECO:0000256" key="5">
    <source>
        <dbReference type="ARBA" id="ARBA00022490"/>
    </source>
</evidence>
<comment type="similarity">
    <text evidence="3">Belongs to the CNOT11 family.</text>
</comment>
<dbReference type="AlphaFoldDB" id="A0A2P6V1W3"/>
<dbReference type="PANTHER" id="PTHR15975">
    <property type="entry name" value="CCR4-NOT TRANSCRIPTION COMPLEX SUBUNIT 11"/>
    <property type="match status" value="1"/>
</dbReference>
<evidence type="ECO:0000256" key="4">
    <source>
        <dbReference type="ARBA" id="ARBA00014872"/>
    </source>
</evidence>